<organism evidence="2 3">
    <name type="scientific">Candidatus Syntrophocurvum alkaliphilum</name>
    <dbReference type="NCBI Taxonomy" id="2293317"/>
    <lineage>
        <taxon>Bacteria</taxon>
        <taxon>Bacillati</taxon>
        <taxon>Bacillota</taxon>
        <taxon>Clostridia</taxon>
        <taxon>Eubacteriales</taxon>
        <taxon>Syntrophomonadaceae</taxon>
        <taxon>Candidatus Syntrophocurvum</taxon>
    </lineage>
</organism>
<dbReference type="OrthoDB" id="9790469at2"/>
<evidence type="ECO:0008006" key="4">
    <source>
        <dbReference type="Google" id="ProtNLM"/>
    </source>
</evidence>
<dbReference type="AlphaFoldDB" id="A0A6I6DFS7"/>
<name>A0A6I6DFS7_9FIRM</name>
<sequence length="366" mass="42293">MSLFYNLQEFFEQLRQEGLPVSPGQANDCFQALLHVDWLIEDAFYSAMSSTLVKNYSYQAIFDDVYKRYFIDRLPGQYYSDHHYNQQNNAIGNENISNEGSEFAQGLPLNSKSSSQAPPGGNKNPLEIEFNLANLDDIHKMERLFPVIARRLAAKMIKVHRRNDQNNLNYRRTIRQSMSTGGIPVDIITSKKIKQKPVLLVLCDVSGSVMNFSCFALALLASLERFFRHIHSYGFIDEIDNISQLLISGNPLTLRTHVLKHSRVVGGRGYTDYGAVFKAFQQRHSQLLNHKTTVLIFGDARNNWFRDETWALQEIRNRVKKIYWFNPESYANWNTGDSRMSEYLIHCDDSFSCTNLLEMEKAFEKL</sequence>
<dbReference type="KEGG" id="salq:SYNTR_0861"/>
<keyword evidence="3" id="KW-1185">Reference proteome</keyword>
<evidence type="ECO:0000313" key="2">
    <source>
        <dbReference type="EMBL" id="QGT99454.1"/>
    </source>
</evidence>
<gene>
    <name evidence="2" type="ORF">SYNTR_0861</name>
</gene>
<dbReference type="RefSeq" id="WP_156203351.1">
    <property type="nucleotide sequence ID" value="NZ_CP046457.1"/>
</dbReference>
<dbReference type="EMBL" id="CP046457">
    <property type="protein sequence ID" value="QGT99454.1"/>
    <property type="molecule type" value="Genomic_DNA"/>
</dbReference>
<reference evidence="3" key="1">
    <citation type="journal article" date="2019" name="Microbiology">
        <title>Complete Genome Sequence of an Uncultured Bacterium of the Candidate Phylum Bipolaricaulota.</title>
        <authorList>
            <person name="Kadnikov V.V."/>
            <person name="Mardanov A.V."/>
            <person name="Beletsky A.V."/>
            <person name="Frank Y.A."/>
            <person name="Karnachuk O.V."/>
            <person name="Ravin N.V."/>
        </authorList>
    </citation>
    <scope>NUCLEOTIDE SEQUENCE [LARGE SCALE GENOMIC DNA]</scope>
</reference>
<evidence type="ECO:0000313" key="3">
    <source>
        <dbReference type="Proteomes" id="UP000426444"/>
    </source>
</evidence>
<dbReference type="PANTHER" id="PTHR39338">
    <property type="entry name" value="BLL5662 PROTEIN-RELATED"/>
    <property type="match status" value="1"/>
</dbReference>
<dbReference type="InterPro" id="IPR008912">
    <property type="entry name" value="Uncharacterised_CoxE"/>
</dbReference>
<dbReference type="Proteomes" id="UP000426444">
    <property type="component" value="Chromosome"/>
</dbReference>
<protein>
    <recommendedName>
        <fullName evidence="4">Carbon monoxide oxidation accessory protein CoxE</fullName>
    </recommendedName>
</protein>
<accession>A0A6I6DFS7</accession>
<feature type="region of interest" description="Disordered" evidence="1">
    <location>
        <begin position="102"/>
        <end position="123"/>
    </location>
</feature>
<feature type="compositionally biased region" description="Polar residues" evidence="1">
    <location>
        <begin position="108"/>
        <end position="117"/>
    </location>
</feature>
<proteinExistence type="predicted"/>
<dbReference type="PANTHER" id="PTHR39338:SF5">
    <property type="entry name" value="BLR6139 PROTEIN"/>
    <property type="match status" value="1"/>
</dbReference>
<dbReference type="Pfam" id="PF05762">
    <property type="entry name" value="VWA_CoxE"/>
    <property type="match status" value="1"/>
</dbReference>
<evidence type="ECO:0000256" key="1">
    <source>
        <dbReference type="SAM" id="MobiDB-lite"/>
    </source>
</evidence>